<evidence type="ECO:0000313" key="6">
    <source>
        <dbReference type="EMBL" id="EGR52977.1"/>
    </source>
</evidence>
<dbReference type="RefSeq" id="XP_006961805.1">
    <property type="nucleotide sequence ID" value="XM_006961743.1"/>
</dbReference>
<feature type="transmembrane region" description="Helical" evidence="5">
    <location>
        <begin position="168"/>
        <end position="190"/>
    </location>
</feature>
<sequence>MELKCDPDWQHATFALYRYTPSVAAAAIFCVLFFVSTVIHFIQMWKTRSWYLTPLVIGCFCTLFEFVGFAARAASGAEKAGCWTLGPYITQSMFILLAPALFAASIYMILGRIILLVDGHDHSIIKPRWLTKIFVIGDVVCFLLLSGGSGILATGSSSPSSADTGNNIIIGGLVLQLIWFGIFVIVAAVFHFRMRSVPTVRSQQPECRWQVYLQTLYVASCLVIIRNLFRVIEYAQGNDGYLLQNEAFIYVFDALPMLVVVAWLHWRHPGEIGLLLRGEKAFKNGFQLIHVRGQNW</sequence>
<keyword evidence="3 5" id="KW-1133">Transmembrane helix</keyword>
<dbReference type="PANTHER" id="PTHR31465:SF1">
    <property type="entry name" value="PROTEIN RTA1-RELATED"/>
    <property type="match status" value="1"/>
</dbReference>
<dbReference type="OrthoDB" id="3358017at2759"/>
<feature type="transmembrane region" description="Helical" evidence="5">
    <location>
        <begin position="129"/>
        <end position="148"/>
    </location>
</feature>
<feature type="transmembrane region" description="Helical" evidence="5">
    <location>
        <begin position="49"/>
        <end position="74"/>
    </location>
</feature>
<dbReference type="GeneID" id="18488310"/>
<reference evidence="6 7" key="1">
    <citation type="journal article" date="2008" name="Nat. Biotechnol.">
        <title>Genome sequencing and analysis of the biomass-degrading fungus Trichoderma reesei (syn. Hypocrea jecorina).</title>
        <authorList>
            <person name="Martinez D."/>
            <person name="Berka R.M."/>
            <person name="Henrissat B."/>
            <person name="Saloheimo M."/>
            <person name="Arvas M."/>
            <person name="Baker S.E."/>
            <person name="Chapman J."/>
            <person name="Chertkov O."/>
            <person name="Coutinho P.M."/>
            <person name="Cullen D."/>
            <person name="Danchin E.G."/>
            <person name="Grigoriev I.V."/>
            <person name="Harris P."/>
            <person name="Jackson M."/>
            <person name="Kubicek C.P."/>
            <person name="Han C.S."/>
            <person name="Ho I."/>
            <person name="Larrondo L.F."/>
            <person name="de Leon A.L."/>
            <person name="Magnuson J.K."/>
            <person name="Merino S."/>
            <person name="Misra M."/>
            <person name="Nelson B."/>
            <person name="Putnam N."/>
            <person name="Robbertse B."/>
            <person name="Salamov A.A."/>
            <person name="Schmoll M."/>
            <person name="Terry A."/>
            <person name="Thayer N."/>
            <person name="Westerholm-Parvinen A."/>
            <person name="Schoch C.L."/>
            <person name="Yao J."/>
            <person name="Barabote R."/>
            <person name="Nelson M.A."/>
            <person name="Detter C."/>
            <person name="Bruce D."/>
            <person name="Kuske C.R."/>
            <person name="Xie G."/>
            <person name="Richardson P."/>
            <person name="Rokhsar D.S."/>
            <person name="Lucas S.M."/>
            <person name="Rubin E.M."/>
            <person name="Dunn-Coleman N."/>
            <person name="Ward M."/>
            <person name="Brettin T.S."/>
        </authorList>
    </citation>
    <scope>NUCLEOTIDE SEQUENCE [LARGE SCALE GENOMIC DNA]</scope>
    <source>
        <strain evidence="6 7">QM6a</strain>
    </source>
</reference>
<evidence type="ECO:0000256" key="4">
    <source>
        <dbReference type="ARBA" id="ARBA00023136"/>
    </source>
</evidence>
<dbReference type="HOGENOM" id="CLU_033465_3_1_1"/>
<evidence type="ECO:0000256" key="2">
    <source>
        <dbReference type="ARBA" id="ARBA00022692"/>
    </source>
</evidence>
<dbReference type="AlphaFoldDB" id="G0R934"/>
<evidence type="ECO:0000256" key="3">
    <source>
        <dbReference type="ARBA" id="ARBA00022989"/>
    </source>
</evidence>
<proteinExistence type="predicted"/>
<feature type="transmembrane region" description="Helical" evidence="5">
    <location>
        <begin position="23"/>
        <end position="42"/>
    </location>
</feature>
<protein>
    <submittedName>
        <fullName evidence="6">Predicted protein</fullName>
    </submittedName>
</protein>
<name>G0R934_HYPJQ</name>
<dbReference type="PANTHER" id="PTHR31465">
    <property type="entry name" value="PROTEIN RTA1-RELATED"/>
    <property type="match status" value="1"/>
</dbReference>
<evidence type="ECO:0000313" key="7">
    <source>
        <dbReference type="Proteomes" id="UP000008984"/>
    </source>
</evidence>
<feature type="transmembrane region" description="Helical" evidence="5">
    <location>
        <begin position="211"/>
        <end position="229"/>
    </location>
</feature>
<feature type="transmembrane region" description="Helical" evidence="5">
    <location>
        <begin position="249"/>
        <end position="266"/>
    </location>
</feature>
<dbReference type="eggNOG" id="ENOG502SK3S">
    <property type="taxonomic scope" value="Eukaryota"/>
</dbReference>
<evidence type="ECO:0000256" key="1">
    <source>
        <dbReference type="ARBA" id="ARBA00004141"/>
    </source>
</evidence>
<dbReference type="GO" id="GO:0016020">
    <property type="term" value="C:membrane"/>
    <property type="evidence" value="ECO:0007669"/>
    <property type="project" value="UniProtKB-SubCell"/>
</dbReference>
<comment type="subcellular location">
    <subcellularLocation>
        <location evidence="1">Membrane</location>
        <topology evidence="1">Multi-pass membrane protein</topology>
    </subcellularLocation>
</comment>
<keyword evidence="4 5" id="KW-0472">Membrane</keyword>
<dbReference type="VEuPathDB" id="FungiDB:TRIREDRAFT_74215"/>
<dbReference type="EMBL" id="GL985056">
    <property type="protein sequence ID" value="EGR52977.1"/>
    <property type="molecule type" value="Genomic_DNA"/>
</dbReference>
<accession>G0R934</accession>
<gene>
    <name evidence="6" type="ORF">TRIREDRAFT_74215</name>
</gene>
<dbReference type="Pfam" id="PF04479">
    <property type="entry name" value="RTA1"/>
    <property type="match status" value="1"/>
</dbReference>
<dbReference type="InterPro" id="IPR007568">
    <property type="entry name" value="RTA1"/>
</dbReference>
<dbReference type="Proteomes" id="UP000008984">
    <property type="component" value="Unassembled WGS sequence"/>
</dbReference>
<evidence type="ECO:0000256" key="5">
    <source>
        <dbReference type="SAM" id="Phobius"/>
    </source>
</evidence>
<feature type="transmembrane region" description="Helical" evidence="5">
    <location>
        <begin position="94"/>
        <end position="117"/>
    </location>
</feature>
<keyword evidence="2 5" id="KW-0812">Transmembrane</keyword>
<organism evidence="7">
    <name type="scientific">Hypocrea jecorina (strain QM6a)</name>
    <name type="common">Trichoderma reesei</name>
    <dbReference type="NCBI Taxonomy" id="431241"/>
    <lineage>
        <taxon>Eukaryota</taxon>
        <taxon>Fungi</taxon>
        <taxon>Dikarya</taxon>
        <taxon>Ascomycota</taxon>
        <taxon>Pezizomycotina</taxon>
        <taxon>Sordariomycetes</taxon>
        <taxon>Hypocreomycetidae</taxon>
        <taxon>Hypocreales</taxon>
        <taxon>Hypocreaceae</taxon>
        <taxon>Trichoderma</taxon>
    </lineage>
</organism>
<dbReference type="KEGG" id="tre:TRIREDRAFT_74215"/>
<keyword evidence="7" id="KW-1185">Reference proteome</keyword>